<dbReference type="HAMAP" id="MF_00693">
    <property type="entry name" value="Transcrip_reg_TACO1"/>
    <property type="match status" value="1"/>
</dbReference>
<dbReference type="SUPFAM" id="SSF75625">
    <property type="entry name" value="YebC-like"/>
    <property type="match status" value="1"/>
</dbReference>
<organism evidence="7 8">
    <name type="scientific">Candidatus Gottesmanbacteria bacterium RBG_16_52_11</name>
    <dbReference type="NCBI Taxonomy" id="1798374"/>
    <lineage>
        <taxon>Bacteria</taxon>
        <taxon>Candidatus Gottesmaniibacteriota</taxon>
    </lineage>
</organism>
<keyword evidence="2 4" id="KW-0805">Transcription regulation</keyword>
<evidence type="ECO:0000313" key="8">
    <source>
        <dbReference type="Proteomes" id="UP000178448"/>
    </source>
</evidence>
<dbReference type="GO" id="GO:0006355">
    <property type="term" value="P:regulation of DNA-templated transcription"/>
    <property type="evidence" value="ECO:0007669"/>
    <property type="project" value="UniProtKB-UniRule"/>
</dbReference>
<keyword evidence="3 4" id="KW-0804">Transcription</keyword>
<comment type="subcellular location">
    <subcellularLocation>
        <location evidence="4">Cytoplasm</location>
    </subcellularLocation>
</comment>
<dbReference type="InterPro" id="IPR029072">
    <property type="entry name" value="YebC-like"/>
</dbReference>
<dbReference type="GO" id="GO:0003677">
    <property type="term" value="F:DNA binding"/>
    <property type="evidence" value="ECO:0007669"/>
    <property type="project" value="UniProtKB-UniRule"/>
</dbReference>
<dbReference type="InterPro" id="IPR002876">
    <property type="entry name" value="Transcrip_reg_TACO1-like"/>
</dbReference>
<dbReference type="Gene3D" id="1.10.10.200">
    <property type="match status" value="1"/>
</dbReference>
<dbReference type="PANTHER" id="PTHR12532:SF0">
    <property type="entry name" value="TRANSLATIONAL ACTIVATOR OF CYTOCHROME C OXIDASE 1"/>
    <property type="match status" value="1"/>
</dbReference>
<accession>A0A1F5YPP0</accession>
<evidence type="ECO:0000313" key="7">
    <source>
        <dbReference type="EMBL" id="OGG01862.1"/>
    </source>
</evidence>
<feature type="domain" description="TACO1/YebC-like second and third" evidence="5">
    <location>
        <begin position="83"/>
        <end position="237"/>
    </location>
</feature>
<dbReference type="Pfam" id="PF20772">
    <property type="entry name" value="TACO1_YebC_N"/>
    <property type="match status" value="1"/>
</dbReference>
<dbReference type="InterPro" id="IPR026564">
    <property type="entry name" value="Transcrip_reg_TACO1-like_dom3"/>
</dbReference>
<dbReference type="Pfam" id="PF01709">
    <property type="entry name" value="Transcrip_reg"/>
    <property type="match status" value="1"/>
</dbReference>
<comment type="caution">
    <text evidence="7">The sequence shown here is derived from an EMBL/GenBank/DDBJ whole genome shotgun (WGS) entry which is preliminary data.</text>
</comment>
<gene>
    <name evidence="7" type="ORF">A2Z33_01260</name>
</gene>
<sequence>MSGHSKWSKVKHQKAVTDVARAGAFTKASRAITVAVRNGGGQTDPQFNFRLRLAIEKAREVNMPKANIERAIDRGGVSGDSIEEVVYEAYGPGASALLIATLSDNQKRTVAAVKNTLEHHRGKLATPGSVQFQFVLSGLVVLDSGPVPFDRLFSLAVDGGADDVTQSGDAVEIYTSPDRLSALKDSLEKQGITVDSTRLVMKPRVMINLNDEDRRNLEVLIDELEKHEDVDTVYTNVPGM</sequence>
<reference evidence="7 8" key="1">
    <citation type="journal article" date="2016" name="Nat. Commun.">
        <title>Thousands of microbial genomes shed light on interconnected biogeochemical processes in an aquifer system.</title>
        <authorList>
            <person name="Anantharaman K."/>
            <person name="Brown C.T."/>
            <person name="Hug L.A."/>
            <person name="Sharon I."/>
            <person name="Castelle C.J."/>
            <person name="Probst A.J."/>
            <person name="Thomas B.C."/>
            <person name="Singh A."/>
            <person name="Wilkins M.J."/>
            <person name="Karaoz U."/>
            <person name="Brodie E.L."/>
            <person name="Williams K.H."/>
            <person name="Hubbard S.S."/>
            <person name="Banfield J.F."/>
        </authorList>
    </citation>
    <scope>NUCLEOTIDE SEQUENCE [LARGE SCALE GENOMIC DNA]</scope>
</reference>
<protein>
    <recommendedName>
        <fullName evidence="4">Probable transcriptional regulatory protein A2Z33_01260</fullName>
    </recommendedName>
</protein>
<feature type="domain" description="TACO1/YebC-like N-terminal" evidence="6">
    <location>
        <begin position="5"/>
        <end position="75"/>
    </location>
</feature>
<evidence type="ECO:0000259" key="5">
    <source>
        <dbReference type="Pfam" id="PF01709"/>
    </source>
</evidence>
<dbReference type="FunFam" id="1.10.10.200:FF:000002">
    <property type="entry name" value="Probable transcriptional regulatory protein CLM62_37755"/>
    <property type="match status" value="1"/>
</dbReference>
<keyword evidence="4" id="KW-0963">Cytoplasm</keyword>
<dbReference type="NCBIfam" id="NF009044">
    <property type="entry name" value="PRK12378.1"/>
    <property type="match status" value="1"/>
</dbReference>
<dbReference type="InterPro" id="IPR049083">
    <property type="entry name" value="TACO1_YebC_N"/>
</dbReference>
<dbReference type="NCBIfam" id="NF001030">
    <property type="entry name" value="PRK00110.1"/>
    <property type="match status" value="1"/>
</dbReference>
<evidence type="ECO:0000256" key="1">
    <source>
        <dbReference type="ARBA" id="ARBA00008724"/>
    </source>
</evidence>
<dbReference type="GO" id="GO:0005737">
    <property type="term" value="C:cytoplasm"/>
    <property type="evidence" value="ECO:0007669"/>
    <property type="project" value="UniProtKB-SubCell"/>
</dbReference>
<dbReference type="Gene3D" id="3.30.70.980">
    <property type="match status" value="2"/>
</dbReference>
<dbReference type="AlphaFoldDB" id="A0A1F5YPP0"/>
<proteinExistence type="inferred from homology"/>
<dbReference type="EMBL" id="MFJD01000009">
    <property type="protein sequence ID" value="OGG01862.1"/>
    <property type="molecule type" value="Genomic_DNA"/>
</dbReference>
<dbReference type="STRING" id="1798374.A2Z33_01260"/>
<evidence type="ECO:0000259" key="6">
    <source>
        <dbReference type="Pfam" id="PF20772"/>
    </source>
</evidence>
<dbReference type="InterPro" id="IPR048300">
    <property type="entry name" value="TACO1_YebC-like_2nd/3rd_dom"/>
</dbReference>
<dbReference type="Proteomes" id="UP000178448">
    <property type="component" value="Unassembled WGS sequence"/>
</dbReference>
<keyword evidence="4" id="KW-0238">DNA-binding</keyword>
<dbReference type="NCBIfam" id="TIGR01033">
    <property type="entry name" value="YebC/PmpR family DNA-binding transcriptional regulator"/>
    <property type="match status" value="1"/>
</dbReference>
<dbReference type="InterPro" id="IPR017856">
    <property type="entry name" value="Integrase-like_N"/>
</dbReference>
<evidence type="ECO:0000256" key="3">
    <source>
        <dbReference type="ARBA" id="ARBA00023163"/>
    </source>
</evidence>
<evidence type="ECO:0000256" key="2">
    <source>
        <dbReference type="ARBA" id="ARBA00023015"/>
    </source>
</evidence>
<dbReference type="PANTHER" id="PTHR12532">
    <property type="entry name" value="TRANSLATIONAL ACTIVATOR OF CYTOCHROME C OXIDASE 1"/>
    <property type="match status" value="1"/>
</dbReference>
<evidence type="ECO:0000256" key="4">
    <source>
        <dbReference type="HAMAP-Rule" id="MF_00693"/>
    </source>
</evidence>
<comment type="similarity">
    <text evidence="1 4">Belongs to the TACO1 family.</text>
</comment>
<name>A0A1F5YPP0_9BACT</name>